<evidence type="ECO:0000313" key="4">
    <source>
        <dbReference type="Proteomes" id="UP000248783"/>
    </source>
</evidence>
<evidence type="ECO:0000256" key="2">
    <source>
        <dbReference type="SAM" id="Phobius"/>
    </source>
</evidence>
<reference evidence="3 4" key="1">
    <citation type="submission" date="2018-06" db="EMBL/GenBank/DDBJ databases">
        <title>Whole genome sequencing of a novel hydrocarbon degrading bacterial strain, PW21 isolated from oil contaminated produced water sample.</title>
        <authorList>
            <person name="Nagkirti P."/>
            <person name="Shaikh A."/>
            <person name="Gowdaman V."/>
            <person name="Engineer A.E."/>
            <person name="Dagar S."/>
            <person name="Dhakephalkar P.K."/>
        </authorList>
    </citation>
    <scope>NUCLEOTIDE SEQUENCE [LARGE SCALE GENOMIC DNA]</scope>
    <source>
        <strain evidence="3 4">PW21</strain>
    </source>
</reference>
<protein>
    <recommendedName>
        <fullName evidence="5">PQQ-binding-like beta-propeller repeat protein</fullName>
    </recommendedName>
</protein>
<comment type="caution">
    <text evidence="3">The sequence shown here is derived from an EMBL/GenBank/DDBJ whole genome shotgun (WGS) entry which is preliminary data.</text>
</comment>
<evidence type="ECO:0000313" key="3">
    <source>
        <dbReference type="EMBL" id="PZR53081.1"/>
    </source>
</evidence>
<proteinExistence type="predicted"/>
<keyword evidence="2" id="KW-0472">Membrane</keyword>
<dbReference type="AlphaFoldDB" id="A0A2W5YF21"/>
<keyword evidence="2" id="KW-1133">Transmembrane helix</keyword>
<keyword evidence="4" id="KW-1185">Reference proteome</keyword>
<gene>
    <name evidence="3" type="ORF">DNL40_08720</name>
</gene>
<dbReference type="SUPFAM" id="SSF50998">
    <property type="entry name" value="Quinoprotein alcohol dehydrogenase-like"/>
    <property type="match status" value="1"/>
</dbReference>
<sequence>MAPRRGSDDTFTFDLVPDDEVDEPLPGTEDQEPAPGRAPDGDPGQDGGSRPWWVRVRGASRRRTVAAVVVLVALLGTAGTVSTVRDRERTERLRAAPGGVADLSVPLRERWTYGEGDPWPVAAMRDLVVVITGTGALALEQQSWFQPEPLTPQPQGGVLRGIDLDTGRERWQVPVERVENCGPRADGAFGVRPRMPVSEVVVCVVEVDGQRSVLTVDGQGRTTVRALEEAGPAGDVAVAAGGAVVRAETAGEMPPLLPDIVGDERIGWDVSEAFQPPDVRVVMEDARTGEVRWERLLPVPEVRPGGDWWACAQWSGGGDPVLDVGRVSLGGGDPVVVTACGLTAQLTSSGEVVAGSGLDESGRRYETWAHALADGGFAVVDMSRSGDLTRGPARVLDRDGREVASPDGGVLDPLSTDGTQADLVLTRDGGEVVALDASGREVWRAEGLSGVRGAVARAGGTAVLLRDDSGRFLVGLDLGTGRTLWTWPMDVGTGASPGYVPGVDEYVRGAWTDGRVLLVAGPGYGATERPASWTALDLRSGDVMWQVPQDEAGPSLPGTGVYRAVDGRVLFWDGTRVTRLG</sequence>
<dbReference type="InterPro" id="IPR018391">
    <property type="entry name" value="PQQ_b-propeller_rpt"/>
</dbReference>
<feature type="transmembrane region" description="Helical" evidence="2">
    <location>
        <begin position="65"/>
        <end position="84"/>
    </location>
</feature>
<feature type="region of interest" description="Disordered" evidence="1">
    <location>
        <begin position="1"/>
        <end position="51"/>
    </location>
</feature>
<dbReference type="InterPro" id="IPR011047">
    <property type="entry name" value="Quinoprotein_ADH-like_sf"/>
</dbReference>
<dbReference type="InterPro" id="IPR015943">
    <property type="entry name" value="WD40/YVTN_repeat-like_dom_sf"/>
</dbReference>
<keyword evidence="2" id="KW-0812">Transmembrane</keyword>
<dbReference type="SMART" id="SM00564">
    <property type="entry name" value="PQQ"/>
    <property type="match status" value="4"/>
</dbReference>
<dbReference type="Proteomes" id="UP000248783">
    <property type="component" value="Unassembled WGS sequence"/>
</dbReference>
<feature type="compositionally biased region" description="Low complexity" evidence="1">
    <location>
        <begin position="33"/>
        <end position="51"/>
    </location>
</feature>
<organism evidence="3 4">
    <name type="scientific">Xylanimonas oleitrophica</name>
    <dbReference type="NCBI Taxonomy" id="2607479"/>
    <lineage>
        <taxon>Bacteria</taxon>
        <taxon>Bacillati</taxon>
        <taxon>Actinomycetota</taxon>
        <taxon>Actinomycetes</taxon>
        <taxon>Micrococcales</taxon>
        <taxon>Promicromonosporaceae</taxon>
        <taxon>Xylanimonas</taxon>
    </lineage>
</organism>
<evidence type="ECO:0000256" key="1">
    <source>
        <dbReference type="SAM" id="MobiDB-lite"/>
    </source>
</evidence>
<dbReference type="EMBL" id="QKWH01000005">
    <property type="protein sequence ID" value="PZR53081.1"/>
    <property type="molecule type" value="Genomic_DNA"/>
</dbReference>
<evidence type="ECO:0008006" key="5">
    <source>
        <dbReference type="Google" id="ProtNLM"/>
    </source>
</evidence>
<dbReference type="Gene3D" id="2.130.10.10">
    <property type="entry name" value="YVTN repeat-like/Quinoprotein amine dehydrogenase"/>
    <property type="match status" value="1"/>
</dbReference>
<dbReference type="RefSeq" id="WP_111250874.1">
    <property type="nucleotide sequence ID" value="NZ_QKWH01000005.1"/>
</dbReference>
<accession>A0A2W5YF21</accession>
<name>A0A2W5YF21_9MICO</name>